<accession>A0A917IGN5</accession>
<organism evidence="2 3">
    <name type="scientific">Microbacterium album</name>
    <dbReference type="NCBI Taxonomy" id="2053191"/>
    <lineage>
        <taxon>Bacteria</taxon>
        <taxon>Bacillati</taxon>
        <taxon>Actinomycetota</taxon>
        <taxon>Actinomycetes</taxon>
        <taxon>Micrococcales</taxon>
        <taxon>Microbacteriaceae</taxon>
        <taxon>Microbacterium</taxon>
    </lineage>
</organism>
<protein>
    <submittedName>
        <fullName evidence="2">Uncharacterized protein</fullName>
    </submittedName>
</protein>
<evidence type="ECO:0000313" key="3">
    <source>
        <dbReference type="Proteomes" id="UP000657592"/>
    </source>
</evidence>
<dbReference type="AlphaFoldDB" id="A0A917IGN5"/>
<keyword evidence="1" id="KW-0812">Transmembrane</keyword>
<reference evidence="2" key="2">
    <citation type="submission" date="2020-09" db="EMBL/GenBank/DDBJ databases">
        <authorList>
            <person name="Sun Q."/>
            <person name="Zhou Y."/>
        </authorList>
    </citation>
    <scope>NUCLEOTIDE SEQUENCE</scope>
    <source>
        <strain evidence="2">CGMCC 1.15794</strain>
    </source>
</reference>
<gene>
    <name evidence="2" type="ORF">GCM10010921_29050</name>
</gene>
<keyword evidence="3" id="KW-1185">Reference proteome</keyword>
<dbReference type="RefSeq" id="WP_188757116.1">
    <property type="nucleotide sequence ID" value="NZ_BMJY01000020.1"/>
</dbReference>
<evidence type="ECO:0000256" key="1">
    <source>
        <dbReference type="SAM" id="Phobius"/>
    </source>
</evidence>
<keyword evidence="1" id="KW-1133">Transmembrane helix</keyword>
<evidence type="ECO:0000313" key="2">
    <source>
        <dbReference type="EMBL" id="GGH50351.1"/>
    </source>
</evidence>
<sequence length="161" mass="17599">MSGPDELYPPAQYGVGWLLLALGILAALVALAWLVVLLTRSRAERQPPPAPPAPVPLDVLAQLRHEYGERIDRIEQAYRAGELDPRRANAELSRAVREFVNEYSGLEAPVMTLQDLAARGVHPALLDALQRHYYPSIFRSGPPVDPIAGAAAAREVVAAWH</sequence>
<feature type="transmembrane region" description="Helical" evidence="1">
    <location>
        <begin position="15"/>
        <end position="38"/>
    </location>
</feature>
<reference evidence="2" key="1">
    <citation type="journal article" date="2014" name="Int. J. Syst. Evol. Microbiol.">
        <title>Complete genome sequence of Corynebacterium casei LMG S-19264T (=DSM 44701T), isolated from a smear-ripened cheese.</title>
        <authorList>
            <consortium name="US DOE Joint Genome Institute (JGI-PGF)"/>
            <person name="Walter F."/>
            <person name="Albersmeier A."/>
            <person name="Kalinowski J."/>
            <person name="Ruckert C."/>
        </authorList>
    </citation>
    <scope>NUCLEOTIDE SEQUENCE</scope>
    <source>
        <strain evidence="2">CGMCC 1.15794</strain>
    </source>
</reference>
<name>A0A917IGN5_9MICO</name>
<comment type="caution">
    <text evidence="2">The sequence shown here is derived from an EMBL/GenBank/DDBJ whole genome shotgun (WGS) entry which is preliminary data.</text>
</comment>
<proteinExistence type="predicted"/>
<keyword evidence="1" id="KW-0472">Membrane</keyword>
<dbReference type="EMBL" id="BMJY01000020">
    <property type="protein sequence ID" value="GGH50351.1"/>
    <property type="molecule type" value="Genomic_DNA"/>
</dbReference>
<dbReference type="Proteomes" id="UP000657592">
    <property type="component" value="Unassembled WGS sequence"/>
</dbReference>